<dbReference type="Gene3D" id="1.10.30.50">
    <property type="match status" value="1"/>
</dbReference>
<dbReference type="EMBL" id="JBBMQX010000012">
    <property type="protein sequence ID" value="MEM5533760.1"/>
    <property type="molecule type" value="Genomic_DNA"/>
</dbReference>
<keyword evidence="2" id="KW-0255">Endonuclease</keyword>
<sequence length="245" mass="27577">MIKNKNCVYCGKEVRKSKNSDDGRSVEHLIPQIAVSKTRTNAKGDFHVCRKCNSEKSKIDELFGLLSRINVPGSSGREAISKLAKMVGKKNKTVLSMLDSATKHPDGMEVKLPFKGEDIYKYGLFLTKGEYFKKHGSLLSTDNKIVLVTWGGPHLIKELLSSYRAKHGTNPFEDLSQNGHVENIFEECFIIVEKNGTEFSFIFNQSYLLITKVVDCTEDNKIEKRINKLALIAGFSKSEKSKYCV</sequence>
<evidence type="ECO:0000313" key="2">
    <source>
        <dbReference type="EMBL" id="NMF47644.1"/>
    </source>
</evidence>
<keyword evidence="4" id="KW-1185">Reference proteome</keyword>
<proteinExistence type="predicted"/>
<organism evidence="2 3">
    <name type="scientific">Pseudoalteromonas arctica</name>
    <dbReference type="NCBI Taxonomy" id="394751"/>
    <lineage>
        <taxon>Bacteria</taxon>
        <taxon>Pseudomonadati</taxon>
        <taxon>Pseudomonadota</taxon>
        <taxon>Gammaproteobacteria</taxon>
        <taxon>Alteromonadales</taxon>
        <taxon>Pseudoalteromonadaceae</taxon>
        <taxon>Pseudoalteromonas</taxon>
    </lineage>
</organism>
<dbReference type="Proteomes" id="UP000519126">
    <property type="component" value="Unassembled WGS sequence"/>
</dbReference>
<comment type="caution">
    <text evidence="2">The sequence shown here is derived from an EMBL/GenBank/DDBJ whole genome shotgun (WGS) entry which is preliminary data.</text>
</comment>
<name>A0A7X9U4Y3_9GAMM</name>
<dbReference type="RefSeq" id="WP_170071331.1">
    <property type="nucleotide sequence ID" value="NZ_JABBCX010000002.1"/>
</dbReference>
<reference evidence="2 3" key="1">
    <citation type="submission" date="2020-04" db="EMBL/GenBank/DDBJ databases">
        <title>Genome Sequencing and Assembley of Pseudoalteromonas artica.</title>
        <authorList>
            <person name="Akerly B."/>
            <person name="Cook G."/>
        </authorList>
    </citation>
    <scope>NUCLEOTIDE SEQUENCE [LARGE SCALE GENOMIC DNA]</scope>
    <source>
        <strain evidence="2 3">NEC-BIFX-0059</strain>
    </source>
</reference>
<dbReference type="EMBL" id="JABBCX010000002">
    <property type="protein sequence ID" value="NMF47644.1"/>
    <property type="molecule type" value="Genomic_DNA"/>
</dbReference>
<evidence type="ECO:0000313" key="3">
    <source>
        <dbReference type="Proteomes" id="UP000519126"/>
    </source>
</evidence>
<reference evidence="1 4" key="2">
    <citation type="submission" date="2024-03" db="EMBL/GenBank/DDBJ databases">
        <title>Community enrichment and isolation of bacterial strains for fucoidan degradation.</title>
        <authorList>
            <person name="Sichert A."/>
        </authorList>
    </citation>
    <scope>NUCLEOTIDE SEQUENCE [LARGE SCALE GENOMIC DNA]</scope>
    <source>
        <strain evidence="1 4">AS26</strain>
    </source>
</reference>
<dbReference type="GO" id="GO:0004519">
    <property type="term" value="F:endonuclease activity"/>
    <property type="evidence" value="ECO:0007669"/>
    <property type="project" value="UniProtKB-KW"/>
</dbReference>
<keyword evidence="2" id="KW-0540">Nuclease</keyword>
<protein>
    <submittedName>
        <fullName evidence="2">HNH endonuclease</fullName>
    </submittedName>
</protein>
<evidence type="ECO:0000313" key="4">
    <source>
        <dbReference type="Proteomes" id="UP001457661"/>
    </source>
</evidence>
<evidence type="ECO:0000313" key="1">
    <source>
        <dbReference type="EMBL" id="MEM5533760.1"/>
    </source>
</evidence>
<dbReference type="Proteomes" id="UP001457661">
    <property type="component" value="Unassembled WGS sequence"/>
</dbReference>
<keyword evidence="2" id="KW-0378">Hydrolase</keyword>
<dbReference type="AlphaFoldDB" id="A0A7X9U4Y3"/>
<accession>A0A7X9U4Y3</accession>
<gene>
    <name evidence="2" type="ORF">HHL01_05570</name>
    <name evidence="1" type="ORF">WNY57_15080</name>
</gene>